<evidence type="ECO:0000313" key="3">
    <source>
        <dbReference type="EMBL" id="SCZ66263.1"/>
    </source>
</evidence>
<keyword evidence="1" id="KW-0732">Signal</keyword>
<dbReference type="AlphaFoldDB" id="A0A1G5QWN7"/>
<dbReference type="EMBL" id="FMWD01000011">
    <property type="protein sequence ID" value="SCZ66263.1"/>
    <property type="molecule type" value="Genomic_DNA"/>
</dbReference>
<evidence type="ECO:0000259" key="2">
    <source>
        <dbReference type="Pfam" id="PF07589"/>
    </source>
</evidence>
<evidence type="ECO:0000256" key="1">
    <source>
        <dbReference type="SAM" id="SignalP"/>
    </source>
</evidence>
<gene>
    <name evidence="3" type="ORF">SAMN03097708_02936</name>
</gene>
<feature type="chain" id="PRO_5011477523" evidence="1">
    <location>
        <begin position="25"/>
        <end position="197"/>
    </location>
</feature>
<sequence length="197" mass="20618">MKTKGIWHLTGTVAALTLASGANAAAIVDLQVEGGGTQQVYQLSNGNYLGLWGFDARNIASDVNITGAADITGGFASGGDTIKEYYNGPNPVNDGAHEFDKLSYDFTVGKGERWFDSLWVEWSGGNLVYQFGDGTRTMSTMPSTPTLESRLWADGGGNGVSVSEPGSLALLVAGFAGLGLLHRRRKDSGESPIAAPA</sequence>
<evidence type="ECO:0000313" key="4">
    <source>
        <dbReference type="Proteomes" id="UP000199648"/>
    </source>
</evidence>
<dbReference type="Pfam" id="PF07589">
    <property type="entry name" value="PEP-CTERM"/>
    <property type="match status" value="1"/>
</dbReference>
<feature type="domain" description="Ice-binding protein C-terminal" evidence="2">
    <location>
        <begin position="161"/>
        <end position="184"/>
    </location>
</feature>
<reference evidence="3 4" key="1">
    <citation type="submission" date="2016-10" db="EMBL/GenBank/DDBJ databases">
        <authorList>
            <person name="de Groot N.N."/>
        </authorList>
    </citation>
    <scope>NUCLEOTIDE SEQUENCE [LARGE SCALE GENOMIC DNA]</scope>
    <source>
        <strain evidence="3 4">HLD2</strain>
    </source>
</reference>
<accession>A0A1G5QWN7</accession>
<proteinExistence type="predicted"/>
<name>A0A1G5QWN7_9GAMM</name>
<feature type="signal peptide" evidence="1">
    <location>
        <begin position="1"/>
        <end position="24"/>
    </location>
</feature>
<dbReference type="NCBIfam" id="TIGR02595">
    <property type="entry name" value="PEP_CTERM"/>
    <property type="match status" value="1"/>
</dbReference>
<dbReference type="RefSeq" id="WP_092998667.1">
    <property type="nucleotide sequence ID" value="NZ_FMWD01000011.1"/>
</dbReference>
<keyword evidence="4" id="KW-1185">Reference proteome</keyword>
<dbReference type="Proteomes" id="UP000199648">
    <property type="component" value="Unassembled WGS sequence"/>
</dbReference>
<dbReference type="InterPro" id="IPR013424">
    <property type="entry name" value="Ice-binding_C"/>
</dbReference>
<organism evidence="3 4">
    <name type="scientific">Thiohalomonas denitrificans</name>
    <dbReference type="NCBI Taxonomy" id="415747"/>
    <lineage>
        <taxon>Bacteria</taxon>
        <taxon>Pseudomonadati</taxon>
        <taxon>Pseudomonadota</taxon>
        <taxon>Gammaproteobacteria</taxon>
        <taxon>Thiohalomonadales</taxon>
        <taxon>Thiohalomonadaceae</taxon>
        <taxon>Thiohalomonas</taxon>
    </lineage>
</organism>
<protein>
    <submittedName>
        <fullName evidence="3">PEP-CTERM protein-sorting domain-containing protein</fullName>
    </submittedName>
</protein>